<dbReference type="GO" id="GO:0042952">
    <property type="term" value="P:beta-ketoadipate pathway"/>
    <property type="evidence" value="ECO:0007669"/>
    <property type="project" value="InterPro"/>
</dbReference>
<dbReference type="InterPro" id="IPR003779">
    <property type="entry name" value="CMD-like"/>
</dbReference>
<name>A0A261UZQ6_9BORD</name>
<evidence type="ECO:0000256" key="2">
    <source>
        <dbReference type="SAM" id="MobiDB-lite"/>
    </source>
</evidence>
<dbReference type="Pfam" id="PF00561">
    <property type="entry name" value="Abhydrolase_1"/>
    <property type="match status" value="1"/>
</dbReference>
<dbReference type="InterPro" id="IPR029058">
    <property type="entry name" value="AB_hydrolase_fold"/>
</dbReference>
<keyword evidence="6" id="KW-1185">Reference proteome</keyword>
<dbReference type="PANTHER" id="PTHR43798:SF31">
    <property type="entry name" value="AB HYDROLASE SUPERFAMILY PROTEIN YCLE"/>
    <property type="match status" value="1"/>
</dbReference>
<evidence type="ECO:0000313" key="6">
    <source>
        <dbReference type="Proteomes" id="UP000215767"/>
    </source>
</evidence>
<feature type="domain" description="AB hydrolase-1" evidence="3">
    <location>
        <begin position="81"/>
        <end position="300"/>
    </location>
</feature>
<sequence>MNDSGRLGHPSRGAIPGGRLARHPGRHTPLPPPAVPGELGTAAGLSDDPVFDVKNKGTSMPFAFNGAARIYWRSDGSRSLPVLVLGNSLGTDFSLWDPVLPRLMRHFRVVRFDMRGHGASDAPDGDYTMDELAGDLAAVVDAAGLDKFHYCGVSLGGMVGMAYAQRSDHKLGKLVLSNTAVQFPPDVWSTRIDNVRRGGMAAIADGVLARFFTPPFLALDDPRVERVKETLLSLEPHGYAGCCAAIRDMRIADGLSSIQVPTLVLTGAHDQSTPPERGMEIAGAIAGATVTALPGAHIPMVELPLQWSDALLDFLAPEGQLAESERYALGLERRREILGRAYVDARLAARTEFNTGFQEMITQLAWGKVWTSTRVDDATRRIVVMAITAALGRWEEFELHIDAALRAGLEARLIEEALFMVSVYAGVPAANTGFAIAGKSLKKFMEIG</sequence>
<dbReference type="AlphaFoldDB" id="A0A261UZQ6"/>
<comment type="caution">
    <text evidence="5">The sequence shown here is derived from an EMBL/GenBank/DDBJ whole genome shotgun (WGS) entry which is preliminary data.</text>
</comment>
<dbReference type="GO" id="GO:0047570">
    <property type="term" value="F:3-oxoadipate enol-lactonase activity"/>
    <property type="evidence" value="ECO:0007669"/>
    <property type="project" value="InterPro"/>
</dbReference>
<dbReference type="Proteomes" id="UP000215767">
    <property type="component" value="Unassembled WGS sequence"/>
</dbReference>
<dbReference type="InterPro" id="IPR050266">
    <property type="entry name" value="AB_hydrolase_sf"/>
</dbReference>
<dbReference type="InterPro" id="IPR000073">
    <property type="entry name" value="AB_hydrolase_1"/>
</dbReference>
<feature type="domain" description="Carboxymuconolactone decarboxylase-like" evidence="4">
    <location>
        <begin position="357"/>
        <end position="437"/>
    </location>
</feature>
<organism evidence="5 6">
    <name type="scientific">Bordetella genomosp. 11</name>
    <dbReference type="NCBI Taxonomy" id="1416808"/>
    <lineage>
        <taxon>Bacteria</taxon>
        <taxon>Pseudomonadati</taxon>
        <taxon>Pseudomonadota</taxon>
        <taxon>Betaproteobacteria</taxon>
        <taxon>Burkholderiales</taxon>
        <taxon>Alcaligenaceae</taxon>
        <taxon>Bordetella</taxon>
    </lineage>
</organism>
<reference evidence="6" key="1">
    <citation type="submission" date="2017-05" db="EMBL/GenBank/DDBJ databases">
        <title>Complete and WGS of Bordetella genogroups.</title>
        <authorList>
            <person name="Spilker T."/>
            <person name="Lipuma J."/>
        </authorList>
    </citation>
    <scope>NUCLEOTIDE SEQUENCE [LARGE SCALE GENOMIC DNA]</scope>
    <source>
        <strain evidence="6">AU8856</strain>
    </source>
</reference>
<evidence type="ECO:0000256" key="1">
    <source>
        <dbReference type="ARBA" id="ARBA00022801"/>
    </source>
</evidence>
<accession>A0A261UZQ6</accession>
<dbReference type="SUPFAM" id="SSF69118">
    <property type="entry name" value="AhpD-like"/>
    <property type="match status" value="1"/>
</dbReference>
<dbReference type="EMBL" id="NEVS01000001">
    <property type="protein sequence ID" value="OZI66832.1"/>
    <property type="molecule type" value="Genomic_DNA"/>
</dbReference>
<feature type="region of interest" description="Disordered" evidence="2">
    <location>
        <begin position="1"/>
        <end position="42"/>
    </location>
</feature>
<evidence type="ECO:0000259" key="3">
    <source>
        <dbReference type="Pfam" id="PF00561"/>
    </source>
</evidence>
<dbReference type="InterPro" id="IPR029032">
    <property type="entry name" value="AhpD-like"/>
</dbReference>
<proteinExistence type="predicted"/>
<protein>
    <submittedName>
        <fullName evidence="5">3-oxoadipate enol-lactonase</fullName>
    </submittedName>
</protein>
<keyword evidence="1" id="KW-0378">Hydrolase</keyword>
<dbReference type="Pfam" id="PF02627">
    <property type="entry name" value="CMD"/>
    <property type="match status" value="1"/>
</dbReference>
<dbReference type="Gene3D" id="1.20.1290.10">
    <property type="entry name" value="AhpD-like"/>
    <property type="match status" value="1"/>
</dbReference>
<dbReference type="SUPFAM" id="SSF53474">
    <property type="entry name" value="alpha/beta-Hydrolases"/>
    <property type="match status" value="1"/>
</dbReference>
<dbReference type="InterPro" id="IPR026968">
    <property type="entry name" value="PcaD/CatD"/>
</dbReference>
<dbReference type="GO" id="GO:0016020">
    <property type="term" value="C:membrane"/>
    <property type="evidence" value="ECO:0007669"/>
    <property type="project" value="TreeGrafter"/>
</dbReference>
<dbReference type="PRINTS" id="PR00111">
    <property type="entry name" value="ABHYDROLASE"/>
</dbReference>
<dbReference type="Gene3D" id="3.40.50.1820">
    <property type="entry name" value="alpha/beta hydrolase"/>
    <property type="match status" value="1"/>
</dbReference>
<gene>
    <name evidence="5" type="ORF">CAL28_03680</name>
</gene>
<evidence type="ECO:0000313" key="5">
    <source>
        <dbReference type="EMBL" id="OZI66832.1"/>
    </source>
</evidence>
<evidence type="ECO:0000259" key="4">
    <source>
        <dbReference type="Pfam" id="PF02627"/>
    </source>
</evidence>
<dbReference type="GO" id="GO:0051920">
    <property type="term" value="F:peroxiredoxin activity"/>
    <property type="evidence" value="ECO:0007669"/>
    <property type="project" value="InterPro"/>
</dbReference>
<dbReference type="NCBIfam" id="TIGR02427">
    <property type="entry name" value="protocat_pcaD"/>
    <property type="match status" value="1"/>
</dbReference>
<dbReference type="PANTHER" id="PTHR43798">
    <property type="entry name" value="MONOACYLGLYCEROL LIPASE"/>
    <property type="match status" value="1"/>
</dbReference>